<keyword evidence="8" id="KW-0472">Membrane</keyword>
<dbReference type="OrthoDB" id="292747at2759"/>
<gene>
    <name evidence="11" type="ORF">PPNO1_LOCUS5937</name>
</gene>
<evidence type="ECO:0000256" key="4">
    <source>
        <dbReference type="ARBA" id="ARBA00022676"/>
    </source>
</evidence>
<dbReference type="Pfam" id="PF02366">
    <property type="entry name" value="PMT"/>
    <property type="match status" value="1"/>
</dbReference>
<protein>
    <recommendedName>
        <fullName evidence="10">ArnT-like N-terminal domain-containing protein</fullName>
    </recommendedName>
</protein>
<evidence type="ECO:0000256" key="5">
    <source>
        <dbReference type="ARBA" id="ARBA00022679"/>
    </source>
</evidence>
<evidence type="ECO:0000256" key="3">
    <source>
        <dbReference type="ARBA" id="ARBA00007222"/>
    </source>
</evidence>
<dbReference type="AlphaFoldDB" id="A0A9P1MAZ2"/>
<evidence type="ECO:0000313" key="11">
    <source>
        <dbReference type="EMBL" id="CAI4216280.1"/>
    </source>
</evidence>
<dbReference type="PANTHER" id="PTHR10050">
    <property type="entry name" value="DOLICHYL-PHOSPHATE-MANNOSE--PROTEIN MANNOSYLTRANSFERASE"/>
    <property type="match status" value="1"/>
</dbReference>
<evidence type="ECO:0000259" key="10">
    <source>
        <dbReference type="Pfam" id="PF02366"/>
    </source>
</evidence>
<dbReference type="GO" id="GO:0016020">
    <property type="term" value="C:membrane"/>
    <property type="evidence" value="ECO:0007669"/>
    <property type="project" value="InterPro"/>
</dbReference>
<keyword evidence="5" id="KW-0808">Transferase</keyword>
<dbReference type="GO" id="GO:0005783">
    <property type="term" value="C:endoplasmic reticulum"/>
    <property type="evidence" value="ECO:0007669"/>
    <property type="project" value="TreeGrafter"/>
</dbReference>
<keyword evidence="12" id="KW-1185">Reference proteome</keyword>
<name>A0A9P1MAZ2_9PEZI</name>
<evidence type="ECO:0000256" key="9">
    <source>
        <dbReference type="SAM" id="MobiDB-lite"/>
    </source>
</evidence>
<dbReference type="InterPro" id="IPR027005">
    <property type="entry name" value="PMT-like"/>
</dbReference>
<feature type="compositionally biased region" description="Polar residues" evidence="9">
    <location>
        <begin position="19"/>
        <end position="37"/>
    </location>
</feature>
<keyword evidence="4" id="KW-0328">Glycosyltransferase</keyword>
<evidence type="ECO:0000256" key="2">
    <source>
        <dbReference type="ARBA" id="ARBA00004922"/>
    </source>
</evidence>
<dbReference type="EMBL" id="CALLCH030000015">
    <property type="protein sequence ID" value="CAI4216280.1"/>
    <property type="molecule type" value="Genomic_DNA"/>
</dbReference>
<proteinExistence type="inferred from homology"/>
<dbReference type="PANTHER" id="PTHR10050:SF51">
    <property type="entry name" value="PROTEIN O-MANNOSYL-TRANSFERASE 1"/>
    <property type="match status" value="1"/>
</dbReference>
<keyword evidence="6" id="KW-0812">Transmembrane</keyword>
<comment type="caution">
    <text evidence="11">The sequence shown here is derived from an EMBL/GenBank/DDBJ whole genome shotgun (WGS) entry which is preliminary data.</text>
</comment>
<reference evidence="11" key="1">
    <citation type="submission" date="2022-11" db="EMBL/GenBank/DDBJ databases">
        <authorList>
            <person name="Scott C."/>
            <person name="Bruce N."/>
        </authorList>
    </citation>
    <scope>NUCLEOTIDE SEQUENCE</scope>
</reference>
<organism evidence="11 12">
    <name type="scientific">Parascedosporium putredinis</name>
    <dbReference type="NCBI Taxonomy" id="1442378"/>
    <lineage>
        <taxon>Eukaryota</taxon>
        <taxon>Fungi</taxon>
        <taxon>Dikarya</taxon>
        <taxon>Ascomycota</taxon>
        <taxon>Pezizomycotina</taxon>
        <taxon>Sordariomycetes</taxon>
        <taxon>Hypocreomycetidae</taxon>
        <taxon>Microascales</taxon>
        <taxon>Microascaceae</taxon>
        <taxon>Parascedosporium</taxon>
    </lineage>
</organism>
<comment type="pathway">
    <text evidence="2">Protein modification; protein glycosylation.</text>
</comment>
<comment type="subcellular location">
    <subcellularLocation>
        <location evidence="1">Endomembrane system</location>
        <topology evidence="1">Multi-pass membrane protein</topology>
    </subcellularLocation>
</comment>
<sequence length="138" mass="15313">MHPGALQDRLELPLPAMASGSNQGSLRQRNVPGKSTSPAPPSAQIDDVALDKLAAANAKPVVSENNFRIAFAVITALAFVTRFWGISHPNEVVFDEVHFGKFASYYLERTYFFDVHPPLESFFCSHGLVGWLRWPFPL</sequence>
<dbReference type="GO" id="GO:0004169">
    <property type="term" value="F:dolichyl-phosphate-mannose-protein mannosyltransferase activity"/>
    <property type="evidence" value="ECO:0007669"/>
    <property type="project" value="TreeGrafter"/>
</dbReference>
<evidence type="ECO:0000256" key="8">
    <source>
        <dbReference type="ARBA" id="ARBA00023136"/>
    </source>
</evidence>
<evidence type="ECO:0000313" key="12">
    <source>
        <dbReference type="Proteomes" id="UP000838763"/>
    </source>
</evidence>
<dbReference type="InterPro" id="IPR003342">
    <property type="entry name" value="ArnT-like_N"/>
</dbReference>
<comment type="similarity">
    <text evidence="3">Belongs to the glycosyltransferase 39 family.</text>
</comment>
<feature type="domain" description="ArnT-like N-terminal" evidence="10">
    <location>
        <begin position="73"/>
        <end position="123"/>
    </location>
</feature>
<feature type="region of interest" description="Disordered" evidence="9">
    <location>
        <begin position="16"/>
        <end position="43"/>
    </location>
</feature>
<accession>A0A9P1MAZ2</accession>
<dbReference type="Proteomes" id="UP000838763">
    <property type="component" value="Unassembled WGS sequence"/>
</dbReference>
<keyword evidence="7" id="KW-1133">Transmembrane helix</keyword>
<evidence type="ECO:0000256" key="6">
    <source>
        <dbReference type="ARBA" id="ARBA00022692"/>
    </source>
</evidence>
<evidence type="ECO:0000256" key="1">
    <source>
        <dbReference type="ARBA" id="ARBA00004127"/>
    </source>
</evidence>
<evidence type="ECO:0000256" key="7">
    <source>
        <dbReference type="ARBA" id="ARBA00022989"/>
    </source>
</evidence>